<sequence>MNSTTPIPERLRVAGLRTGTPTVFDLRPDDKARAAIAARLGLLSLRKLRFSGALIPEGRDAWRLDATLGATVAQPCVVTLEPVTTRIDEPVERVWRPIAAPSDRTDGAEIEISGDDIDPLPEVIDLRAVLTEALALALPLYPHAPGAREVTKSLDAAAAPDPEDERPNPFAALEGLKSKLGAGSDDGESDGDTDGDTGKATP</sequence>
<dbReference type="InterPro" id="IPR003772">
    <property type="entry name" value="YceD"/>
</dbReference>
<feature type="compositionally biased region" description="Acidic residues" evidence="1">
    <location>
        <begin position="185"/>
        <end position="195"/>
    </location>
</feature>
<dbReference type="OrthoDB" id="8443793at2"/>
<gene>
    <name evidence="2" type="ORF">ATI53_100624</name>
</gene>
<proteinExistence type="predicted"/>
<reference evidence="2 3" key="1">
    <citation type="submission" date="2018-06" db="EMBL/GenBank/DDBJ databases">
        <title>Genomic Encyclopedia of Archaeal and Bacterial Type Strains, Phase II (KMG-II): from individual species to whole genera.</title>
        <authorList>
            <person name="Goeker M."/>
        </authorList>
    </citation>
    <scope>NUCLEOTIDE SEQUENCE [LARGE SCALE GENOMIC DNA]</scope>
    <source>
        <strain evidence="2 3">DSM 22011</strain>
    </source>
</reference>
<evidence type="ECO:0000313" key="2">
    <source>
        <dbReference type="EMBL" id="RAK20246.1"/>
    </source>
</evidence>
<dbReference type="RefSeq" id="WP_009503215.1">
    <property type="nucleotide sequence ID" value="NZ_LIGK01000007.1"/>
</dbReference>
<dbReference type="Pfam" id="PF02620">
    <property type="entry name" value="YceD"/>
    <property type="match status" value="1"/>
</dbReference>
<accession>A0A327YJ60</accession>
<organism evidence="2 3">
    <name type="scientific">Salipiger aestuarii</name>
    <dbReference type="NCBI Taxonomy" id="568098"/>
    <lineage>
        <taxon>Bacteria</taxon>
        <taxon>Pseudomonadati</taxon>
        <taxon>Pseudomonadota</taxon>
        <taxon>Alphaproteobacteria</taxon>
        <taxon>Rhodobacterales</taxon>
        <taxon>Roseobacteraceae</taxon>
        <taxon>Salipiger</taxon>
    </lineage>
</organism>
<dbReference type="AlphaFoldDB" id="A0A327YJ60"/>
<evidence type="ECO:0000256" key="1">
    <source>
        <dbReference type="SAM" id="MobiDB-lite"/>
    </source>
</evidence>
<dbReference type="Proteomes" id="UP000249165">
    <property type="component" value="Unassembled WGS sequence"/>
</dbReference>
<keyword evidence="3" id="KW-1185">Reference proteome</keyword>
<name>A0A327YJ60_9RHOB</name>
<feature type="region of interest" description="Disordered" evidence="1">
    <location>
        <begin position="155"/>
        <end position="202"/>
    </location>
</feature>
<evidence type="ECO:0000313" key="3">
    <source>
        <dbReference type="Proteomes" id="UP000249165"/>
    </source>
</evidence>
<protein>
    <submittedName>
        <fullName evidence="2">Uncharacterized metal-binding protein YceD (DUF177 family)</fullName>
    </submittedName>
</protein>
<dbReference type="EMBL" id="QLMG01000006">
    <property type="protein sequence ID" value="RAK20246.1"/>
    <property type="molecule type" value="Genomic_DNA"/>
</dbReference>
<comment type="caution">
    <text evidence="2">The sequence shown here is derived from an EMBL/GenBank/DDBJ whole genome shotgun (WGS) entry which is preliminary data.</text>
</comment>